<evidence type="ECO:0000259" key="1">
    <source>
        <dbReference type="Pfam" id="PF00078"/>
    </source>
</evidence>
<comment type="caution">
    <text evidence="2">The sequence shown here is derived from an EMBL/GenBank/DDBJ whole genome shotgun (WGS) entry which is preliminary data.</text>
</comment>
<dbReference type="Gene3D" id="3.30.70.270">
    <property type="match status" value="1"/>
</dbReference>
<feature type="domain" description="Reverse transcriptase" evidence="1">
    <location>
        <begin position="37"/>
        <end position="194"/>
    </location>
</feature>
<dbReference type="SUPFAM" id="SSF56672">
    <property type="entry name" value="DNA/RNA polymerases"/>
    <property type="match status" value="1"/>
</dbReference>
<name>A0AAW2V0T6_SESRA</name>
<dbReference type="InterPro" id="IPR000477">
    <property type="entry name" value="RT_dom"/>
</dbReference>
<dbReference type="PANTHER" id="PTHR24559">
    <property type="entry name" value="TRANSPOSON TY3-I GAG-POL POLYPROTEIN"/>
    <property type="match status" value="1"/>
</dbReference>
<reference evidence="2" key="1">
    <citation type="submission" date="2020-06" db="EMBL/GenBank/DDBJ databases">
        <authorList>
            <person name="Li T."/>
            <person name="Hu X."/>
            <person name="Zhang T."/>
            <person name="Song X."/>
            <person name="Zhang H."/>
            <person name="Dai N."/>
            <person name="Sheng W."/>
            <person name="Hou X."/>
            <person name="Wei L."/>
        </authorList>
    </citation>
    <scope>NUCLEOTIDE SEQUENCE</scope>
    <source>
        <strain evidence="2">G02</strain>
        <tissue evidence="2">Leaf</tissue>
    </source>
</reference>
<dbReference type="InterPro" id="IPR043502">
    <property type="entry name" value="DNA/RNA_pol_sf"/>
</dbReference>
<dbReference type="PANTHER" id="PTHR24559:SF431">
    <property type="entry name" value="RNA-DIRECTED DNA POLYMERASE HOMOLOG"/>
    <property type="match status" value="1"/>
</dbReference>
<dbReference type="CDD" id="cd01647">
    <property type="entry name" value="RT_LTR"/>
    <property type="match status" value="1"/>
</dbReference>
<evidence type="ECO:0000313" key="2">
    <source>
        <dbReference type="EMBL" id="KAL0423355.1"/>
    </source>
</evidence>
<gene>
    <name evidence="2" type="ORF">Sradi_0870300</name>
</gene>
<sequence length="206" mass="23533">MDRNRIIEEGVNKLLKAGYVAEVQYTKWLSNVMVVSKAVGKWRMCTDLTDLNKACPRDPYPLPWIDLLVDSTVGCALLSMMDAYQGYHQIFMTEEDRDNTSFIIENSIYCYNVMSFGLKNAGATYQRLVNRMFKDLNGKTMEVYVDDMLIKAKEEKEQLAHLLATFRVMRMCGMKLNSIKCTFGVRGGKFLGYMLSAKGLKANPQK</sequence>
<proteinExistence type="predicted"/>
<dbReference type="Pfam" id="PF00078">
    <property type="entry name" value="RVT_1"/>
    <property type="match status" value="1"/>
</dbReference>
<dbReference type="AlphaFoldDB" id="A0AAW2V0T6"/>
<dbReference type="Gene3D" id="3.10.10.10">
    <property type="entry name" value="HIV Type 1 Reverse Transcriptase, subunit A, domain 1"/>
    <property type="match status" value="1"/>
</dbReference>
<organism evidence="2">
    <name type="scientific">Sesamum radiatum</name>
    <name type="common">Black benniseed</name>
    <dbReference type="NCBI Taxonomy" id="300843"/>
    <lineage>
        <taxon>Eukaryota</taxon>
        <taxon>Viridiplantae</taxon>
        <taxon>Streptophyta</taxon>
        <taxon>Embryophyta</taxon>
        <taxon>Tracheophyta</taxon>
        <taxon>Spermatophyta</taxon>
        <taxon>Magnoliopsida</taxon>
        <taxon>eudicotyledons</taxon>
        <taxon>Gunneridae</taxon>
        <taxon>Pentapetalae</taxon>
        <taxon>asterids</taxon>
        <taxon>lamiids</taxon>
        <taxon>Lamiales</taxon>
        <taxon>Pedaliaceae</taxon>
        <taxon>Sesamum</taxon>
    </lineage>
</organism>
<dbReference type="InterPro" id="IPR053134">
    <property type="entry name" value="RNA-dir_DNA_polymerase"/>
</dbReference>
<dbReference type="InterPro" id="IPR043128">
    <property type="entry name" value="Rev_trsase/Diguanyl_cyclase"/>
</dbReference>
<reference evidence="2" key="2">
    <citation type="journal article" date="2024" name="Plant">
        <title>Genomic evolution and insights into agronomic trait innovations of Sesamum species.</title>
        <authorList>
            <person name="Miao H."/>
            <person name="Wang L."/>
            <person name="Qu L."/>
            <person name="Liu H."/>
            <person name="Sun Y."/>
            <person name="Le M."/>
            <person name="Wang Q."/>
            <person name="Wei S."/>
            <person name="Zheng Y."/>
            <person name="Lin W."/>
            <person name="Duan Y."/>
            <person name="Cao H."/>
            <person name="Xiong S."/>
            <person name="Wang X."/>
            <person name="Wei L."/>
            <person name="Li C."/>
            <person name="Ma Q."/>
            <person name="Ju M."/>
            <person name="Zhao R."/>
            <person name="Li G."/>
            <person name="Mu C."/>
            <person name="Tian Q."/>
            <person name="Mei H."/>
            <person name="Zhang T."/>
            <person name="Gao T."/>
            <person name="Zhang H."/>
        </authorList>
    </citation>
    <scope>NUCLEOTIDE SEQUENCE</scope>
    <source>
        <strain evidence="2">G02</strain>
    </source>
</reference>
<accession>A0AAW2V0T6</accession>
<protein>
    <recommendedName>
        <fullName evidence="1">Reverse transcriptase domain-containing protein</fullName>
    </recommendedName>
</protein>
<dbReference type="EMBL" id="JACGWJ010000004">
    <property type="protein sequence ID" value="KAL0423355.1"/>
    <property type="molecule type" value="Genomic_DNA"/>
</dbReference>